<dbReference type="EMBL" id="REGN01005372">
    <property type="protein sequence ID" value="RNA13591.1"/>
    <property type="molecule type" value="Genomic_DNA"/>
</dbReference>
<name>A0A3M7QR84_BRAPC</name>
<dbReference type="Proteomes" id="UP000276133">
    <property type="component" value="Unassembled WGS sequence"/>
</dbReference>
<evidence type="ECO:0000313" key="3">
    <source>
        <dbReference type="Proteomes" id="UP000276133"/>
    </source>
</evidence>
<keyword evidence="1" id="KW-0812">Transmembrane</keyword>
<sequence length="105" mass="12766">MKKKSQMNDFINKNSNKIPKKTEKNRLNLFFPFLLIWCNIQSCIKYQGLLNLQSLADIEFQYNRASVLLYWTSQNIKFQETFLCVILYIYDFLYLYQDDQKDKIK</sequence>
<keyword evidence="3" id="KW-1185">Reference proteome</keyword>
<evidence type="ECO:0000313" key="2">
    <source>
        <dbReference type="EMBL" id="RNA13591.1"/>
    </source>
</evidence>
<protein>
    <recommendedName>
        <fullName evidence="4">Transmembrane protein</fullName>
    </recommendedName>
</protein>
<proteinExistence type="predicted"/>
<comment type="caution">
    <text evidence="2">The sequence shown here is derived from an EMBL/GenBank/DDBJ whole genome shotgun (WGS) entry which is preliminary data.</text>
</comment>
<dbReference type="AlphaFoldDB" id="A0A3M7QR84"/>
<keyword evidence="1" id="KW-0472">Membrane</keyword>
<evidence type="ECO:0008006" key="4">
    <source>
        <dbReference type="Google" id="ProtNLM"/>
    </source>
</evidence>
<gene>
    <name evidence="2" type="ORF">BpHYR1_015432</name>
</gene>
<reference evidence="2 3" key="1">
    <citation type="journal article" date="2018" name="Sci. Rep.">
        <title>Genomic signatures of local adaptation to the degree of environmental predictability in rotifers.</title>
        <authorList>
            <person name="Franch-Gras L."/>
            <person name="Hahn C."/>
            <person name="Garcia-Roger E.M."/>
            <person name="Carmona M.J."/>
            <person name="Serra M."/>
            <person name="Gomez A."/>
        </authorList>
    </citation>
    <scope>NUCLEOTIDE SEQUENCE [LARGE SCALE GENOMIC DNA]</scope>
    <source>
        <strain evidence="2">HYR1</strain>
    </source>
</reference>
<organism evidence="2 3">
    <name type="scientific">Brachionus plicatilis</name>
    <name type="common">Marine rotifer</name>
    <name type="synonym">Brachionus muelleri</name>
    <dbReference type="NCBI Taxonomy" id="10195"/>
    <lineage>
        <taxon>Eukaryota</taxon>
        <taxon>Metazoa</taxon>
        <taxon>Spiralia</taxon>
        <taxon>Gnathifera</taxon>
        <taxon>Rotifera</taxon>
        <taxon>Eurotatoria</taxon>
        <taxon>Monogononta</taxon>
        <taxon>Pseudotrocha</taxon>
        <taxon>Ploima</taxon>
        <taxon>Brachionidae</taxon>
        <taxon>Brachionus</taxon>
    </lineage>
</organism>
<evidence type="ECO:0000256" key="1">
    <source>
        <dbReference type="SAM" id="Phobius"/>
    </source>
</evidence>
<accession>A0A3M7QR84</accession>
<keyword evidence="1" id="KW-1133">Transmembrane helix</keyword>
<feature type="transmembrane region" description="Helical" evidence="1">
    <location>
        <begin position="78"/>
        <end position="96"/>
    </location>
</feature>